<comment type="caution">
    <text evidence="1">The sequence shown here is derived from an EMBL/GenBank/DDBJ whole genome shotgun (WGS) entry which is preliminary data.</text>
</comment>
<dbReference type="EMBL" id="DYDO01000006">
    <property type="protein sequence ID" value="DBA22026.1"/>
    <property type="molecule type" value="Genomic_DNA"/>
</dbReference>
<sequence length="113" mass="12817">MGLNNIIRDARGLHSCPGWWSLAHIAKLFLPRSLNCRNISTGTTQRRRTAWTVDPVHLASQAVQKRGAMGTLTVQTILWTSVAFKGCKWRRGVLPTQIWWSKSKEHFKGAISY</sequence>
<accession>A0AAV3ACG0</accession>
<reference evidence="1" key="1">
    <citation type="thesis" date="2020" institute="ProQuest LLC" country="789 East Eisenhower Parkway, Ann Arbor, MI, USA">
        <title>Comparative Genomics and Chromosome Evolution.</title>
        <authorList>
            <person name="Mudd A.B."/>
        </authorList>
    </citation>
    <scope>NUCLEOTIDE SEQUENCE</scope>
    <source>
        <strain evidence="1">1538</strain>
        <tissue evidence="1">Blood</tissue>
    </source>
</reference>
<proteinExistence type="predicted"/>
<gene>
    <name evidence="1" type="ORF">GDO54_013109</name>
</gene>
<name>A0AAV3ACG0_PYXAD</name>
<keyword evidence="2" id="KW-1185">Reference proteome</keyword>
<evidence type="ECO:0000313" key="1">
    <source>
        <dbReference type="EMBL" id="DBA22026.1"/>
    </source>
</evidence>
<dbReference type="AlphaFoldDB" id="A0AAV3ACG0"/>
<protein>
    <submittedName>
        <fullName evidence="1">Uncharacterized protein</fullName>
    </submittedName>
</protein>
<organism evidence="1 2">
    <name type="scientific">Pyxicephalus adspersus</name>
    <name type="common">African bullfrog</name>
    <dbReference type="NCBI Taxonomy" id="30357"/>
    <lineage>
        <taxon>Eukaryota</taxon>
        <taxon>Metazoa</taxon>
        <taxon>Chordata</taxon>
        <taxon>Craniata</taxon>
        <taxon>Vertebrata</taxon>
        <taxon>Euteleostomi</taxon>
        <taxon>Amphibia</taxon>
        <taxon>Batrachia</taxon>
        <taxon>Anura</taxon>
        <taxon>Neobatrachia</taxon>
        <taxon>Ranoidea</taxon>
        <taxon>Pyxicephalidae</taxon>
        <taxon>Pyxicephalinae</taxon>
        <taxon>Pyxicephalus</taxon>
    </lineage>
</organism>
<dbReference type="Proteomes" id="UP001181693">
    <property type="component" value="Unassembled WGS sequence"/>
</dbReference>
<evidence type="ECO:0000313" key="2">
    <source>
        <dbReference type="Proteomes" id="UP001181693"/>
    </source>
</evidence>